<sequence length="345" mass="38549">MIRFECDYAEGCHPKILEALQKTNFEQTCGYGLDPHSKKAEELIKKACENEDARVYLVSGGTQANKVVIAQVLRPHQGVVSVEGGHIAHHEAGAIESSGHKVVTLKPENGKLKAETLKAYLADYWADDTHEHIVQSGMVYISSPTELGTVYTKAELSALHNVCREYNIPLYLDGARLGYGFASKDNDLTLADLSRVTDIFYIGGTKVGALFGEAIVFNGDKGLDQDFRSLIKQNGAMLAKGRILGIQFEELFKDNLYFDISRKAVEQAERIKKAFLSKGYKLWIDSPTNQQFPILPKDAINKLKEKFAFLIWPDTGEPKLITRFCTSWATKDEDVDKLIDEINKL</sequence>
<evidence type="ECO:0000256" key="1">
    <source>
        <dbReference type="ARBA" id="ARBA00001933"/>
    </source>
</evidence>
<protein>
    <submittedName>
        <fullName evidence="6">Low specificity L-threonine aldolase</fullName>
    </submittedName>
</protein>
<reference evidence="7" key="1">
    <citation type="submission" date="2017-05" db="EMBL/GenBank/DDBJ databases">
        <title>Improved OligoMM genomes.</title>
        <authorList>
            <person name="Garzetti D."/>
        </authorList>
    </citation>
    <scope>NUCLEOTIDE SEQUENCE [LARGE SCALE GENOMIC DNA]</scope>
    <source>
        <strain evidence="7">YL45</strain>
    </source>
</reference>
<name>A0A227KB65_9BURK</name>
<dbReference type="InterPro" id="IPR015424">
    <property type="entry name" value="PyrdxlP-dep_Trfase"/>
</dbReference>
<keyword evidence="7" id="KW-1185">Reference proteome</keyword>
<organism evidence="6 7">
    <name type="scientific">Turicimonas muris</name>
    <dbReference type="NCBI Taxonomy" id="1796652"/>
    <lineage>
        <taxon>Bacteria</taxon>
        <taxon>Pseudomonadati</taxon>
        <taxon>Pseudomonadota</taxon>
        <taxon>Betaproteobacteria</taxon>
        <taxon>Burkholderiales</taxon>
        <taxon>Sutterellaceae</taxon>
        <taxon>Turicimonas</taxon>
    </lineage>
</organism>
<dbReference type="Gene3D" id="3.40.640.10">
    <property type="entry name" value="Type I PLP-dependent aspartate aminotransferase-like (Major domain)"/>
    <property type="match status" value="1"/>
</dbReference>
<dbReference type="Proteomes" id="UP000214610">
    <property type="component" value="Unassembled WGS sequence"/>
</dbReference>
<gene>
    <name evidence="6" type="ORF">ADH67_11485</name>
</gene>
<evidence type="ECO:0000259" key="5">
    <source>
        <dbReference type="Pfam" id="PF01212"/>
    </source>
</evidence>
<comment type="caution">
    <text evidence="6">The sequence shown here is derived from an EMBL/GenBank/DDBJ whole genome shotgun (WGS) entry which is preliminary data.</text>
</comment>
<dbReference type="EMBL" id="NHMP01000010">
    <property type="protein sequence ID" value="OXE44503.1"/>
    <property type="molecule type" value="Genomic_DNA"/>
</dbReference>
<keyword evidence="4" id="KW-0663">Pyridoxal phosphate</keyword>
<dbReference type="InterPro" id="IPR001597">
    <property type="entry name" value="ArAA_b-elim_lyase/Thr_aldolase"/>
</dbReference>
<dbReference type="Pfam" id="PF01212">
    <property type="entry name" value="Beta_elim_lyase"/>
    <property type="match status" value="1"/>
</dbReference>
<evidence type="ECO:0000256" key="3">
    <source>
        <dbReference type="ARBA" id="ARBA00011881"/>
    </source>
</evidence>
<dbReference type="Gene3D" id="3.90.1150.10">
    <property type="entry name" value="Aspartate Aminotransferase, domain 1"/>
    <property type="match status" value="1"/>
</dbReference>
<evidence type="ECO:0000256" key="2">
    <source>
        <dbReference type="ARBA" id="ARBA00006966"/>
    </source>
</evidence>
<dbReference type="AlphaFoldDB" id="A0A227KB65"/>
<evidence type="ECO:0000313" key="7">
    <source>
        <dbReference type="Proteomes" id="UP000214610"/>
    </source>
</evidence>
<dbReference type="GO" id="GO:0006520">
    <property type="term" value="P:amino acid metabolic process"/>
    <property type="evidence" value="ECO:0007669"/>
    <property type="project" value="InterPro"/>
</dbReference>
<dbReference type="RefSeq" id="WP_066592472.1">
    <property type="nucleotide sequence ID" value="NZ_CAOTTD010000046.1"/>
</dbReference>
<comment type="subunit">
    <text evidence="3">Homotetramer.</text>
</comment>
<comment type="similarity">
    <text evidence="2">Belongs to the threonine aldolase family.</text>
</comment>
<comment type="cofactor">
    <cofactor evidence="1">
        <name>pyridoxal 5'-phosphate</name>
        <dbReference type="ChEBI" id="CHEBI:597326"/>
    </cofactor>
</comment>
<dbReference type="InterPro" id="IPR015421">
    <property type="entry name" value="PyrdxlP-dep_Trfase_major"/>
</dbReference>
<dbReference type="GO" id="GO:0016829">
    <property type="term" value="F:lyase activity"/>
    <property type="evidence" value="ECO:0007669"/>
    <property type="project" value="InterPro"/>
</dbReference>
<dbReference type="GeneID" id="78361300"/>
<dbReference type="SUPFAM" id="SSF53383">
    <property type="entry name" value="PLP-dependent transferases"/>
    <property type="match status" value="1"/>
</dbReference>
<dbReference type="InterPro" id="IPR015422">
    <property type="entry name" value="PyrdxlP-dep_Trfase_small"/>
</dbReference>
<evidence type="ECO:0000313" key="6">
    <source>
        <dbReference type="EMBL" id="OXE44503.1"/>
    </source>
</evidence>
<feature type="domain" description="Aromatic amino acid beta-eliminating lyase/threonine aldolase" evidence="5">
    <location>
        <begin position="17"/>
        <end position="237"/>
    </location>
</feature>
<proteinExistence type="inferred from homology"/>
<dbReference type="PANTHER" id="PTHR48097:SF5">
    <property type="entry name" value="LOW SPECIFICITY L-THREONINE ALDOLASE"/>
    <property type="match status" value="1"/>
</dbReference>
<dbReference type="PANTHER" id="PTHR48097">
    <property type="entry name" value="L-THREONINE ALDOLASE-RELATED"/>
    <property type="match status" value="1"/>
</dbReference>
<accession>A0A227KB65</accession>
<evidence type="ECO:0000256" key="4">
    <source>
        <dbReference type="ARBA" id="ARBA00022898"/>
    </source>
</evidence>